<reference evidence="5 6" key="2">
    <citation type="submission" date="2016-05" db="EMBL/GenBank/DDBJ databases">
        <authorList>
            <person name="Naeem Raeece"/>
        </authorList>
    </citation>
    <scope>NUCLEOTIDE SEQUENCE [LARGE SCALE GENOMIC DNA]</scope>
</reference>
<proteinExistence type="predicted"/>
<reference evidence="3" key="1">
    <citation type="submission" date="2016-05" db="EMBL/GenBank/DDBJ databases">
        <authorList>
            <person name="Lavstsen T."/>
            <person name="Jespersen J.S."/>
        </authorList>
    </citation>
    <scope>NUCLEOTIDE SEQUENCE [LARGE SCALE GENOMIC DNA]</scope>
</reference>
<organism evidence="3 6">
    <name type="scientific">Plasmodium ovale wallikeri</name>
    <dbReference type="NCBI Taxonomy" id="864142"/>
    <lineage>
        <taxon>Eukaryota</taxon>
        <taxon>Sar</taxon>
        <taxon>Alveolata</taxon>
        <taxon>Apicomplexa</taxon>
        <taxon>Aconoidasida</taxon>
        <taxon>Haemosporida</taxon>
        <taxon>Plasmodiidae</taxon>
        <taxon>Plasmodium</taxon>
        <taxon>Plasmodium (Plasmodium)</taxon>
    </lineage>
</organism>
<evidence type="ECO:0000313" key="5">
    <source>
        <dbReference type="Proteomes" id="UP000078550"/>
    </source>
</evidence>
<feature type="transmembrane region" description="Helical" evidence="2">
    <location>
        <begin position="53"/>
        <end position="71"/>
    </location>
</feature>
<feature type="compositionally biased region" description="Basic and acidic residues" evidence="1">
    <location>
        <begin position="1"/>
        <end position="11"/>
    </location>
</feature>
<accession>A0A1A8YQV4</accession>
<keyword evidence="2" id="KW-1133">Transmembrane helix</keyword>
<evidence type="ECO:0000313" key="6">
    <source>
        <dbReference type="Proteomes" id="UP000078555"/>
    </source>
</evidence>
<keyword evidence="2" id="KW-0472">Membrane</keyword>
<keyword evidence="6" id="KW-1185">Reference proteome</keyword>
<dbReference type="EMBL" id="FLRE01000081">
    <property type="protein sequence ID" value="SBT34529.1"/>
    <property type="molecule type" value="Genomic_DNA"/>
</dbReference>
<evidence type="ECO:0000313" key="4">
    <source>
        <dbReference type="EMBL" id="SBT34529.1"/>
    </source>
</evidence>
<sequence>MRKRRERDAKETRKRRERDAKEVRKRRERDAKEDNVSCSAASYTYTCKEAAHGIPALFFFFIFYMIGRRYISPYIVSSFFRKQGKSKVCSIQKYHFFSPPVCNKDALCICCAMLQYAMIWCSLLFCAVLCCALL</sequence>
<feature type="region of interest" description="Disordered" evidence="1">
    <location>
        <begin position="1"/>
        <end position="35"/>
    </location>
</feature>
<gene>
    <name evidence="3" type="ORF">POVWA1_019990</name>
    <name evidence="4" type="ORF">POVWA2_020180</name>
</gene>
<evidence type="ECO:0000256" key="2">
    <source>
        <dbReference type="SAM" id="Phobius"/>
    </source>
</evidence>
<name>A0A1A8YQV4_PLAOA</name>
<dbReference type="Proteomes" id="UP000078555">
    <property type="component" value="Unassembled WGS sequence"/>
</dbReference>
<keyword evidence="2" id="KW-0812">Transmembrane</keyword>
<evidence type="ECO:0000256" key="1">
    <source>
        <dbReference type="SAM" id="MobiDB-lite"/>
    </source>
</evidence>
<feature type="transmembrane region" description="Helical" evidence="2">
    <location>
        <begin position="113"/>
        <end position="133"/>
    </location>
</feature>
<dbReference type="Proteomes" id="UP000078550">
    <property type="component" value="Unassembled WGS sequence"/>
</dbReference>
<protein>
    <submittedName>
        <fullName evidence="3">Uncharacterized protein</fullName>
    </submittedName>
</protein>
<dbReference type="EMBL" id="FLRD01000063">
    <property type="protein sequence ID" value="SBT34000.1"/>
    <property type="molecule type" value="Genomic_DNA"/>
</dbReference>
<evidence type="ECO:0000313" key="3">
    <source>
        <dbReference type="EMBL" id="SBT34000.1"/>
    </source>
</evidence>
<dbReference type="AlphaFoldDB" id="A0A1A8YQV4"/>